<organism evidence="1 2">
    <name type="scientific">Gossypium arboreum</name>
    <name type="common">Tree cotton</name>
    <name type="synonym">Gossypium nanking</name>
    <dbReference type="NCBI Taxonomy" id="29729"/>
    <lineage>
        <taxon>Eukaryota</taxon>
        <taxon>Viridiplantae</taxon>
        <taxon>Streptophyta</taxon>
        <taxon>Embryophyta</taxon>
        <taxon>Tracheophyta</taxon>
        <taxon>Spermatophyta</taxon>
        <taxon>Magnoliopsida</taxon>
        <taxon>eudicotyledons</taxon>
        <taxon>Gunneridae</taxon>
        <taxon>Pentapetalae</taxon>
        <taxon>rosids</taxon>
        <taxon>malvids</taxon>
        <taxon>Malvales</taxon>
        <taxon>Malvaceae</taxon>
        <taxon>Malvoideae</taxon>
        <taxon>Gossypium</taxon>
    </lineage>
</organism>
<comment type="caution">
    <text evidence="1">The sequence shown here is derived from an EMBL/GenBank/DDBJ whole genome shotgun (WGS) entry which is preliminary data.</text>
</comment>
<accession>A0ABR0MFX2</accession>
<evidence type="ECO:0000313" key="1">
    <source>
        <dbReference type="EMBL" id="KAK5772169.1"/>
    </source>
</evidence>
<dbReference type="EMBL" id="JARKNE010000013">
    <property type="protein sequence ID" value="KAK5772169.1"/>
    <property type="molecule type" value="Genomic_DNA"/>
</dbReference>
<proteinExistence type="predicted"/>
<keyword evidence="2" id="KW-1185">Reference proteome</keyword>
<name>A0ABR0MFX2_GOSAR</name>
<evidence type="ECO:0000313" key="2">
    <source>
        <dbReference type="Proteomes" id="UP001358586"/>
    </source>
</evidence>
<gene>
    <name evidence="1" type="ORF">PVK06_048445</name>
</gene>
<dbReference type="Proteomes" id="UP001358586">
    <property type="component" value="Chromosome 13"/>
</dbReference>
<protein>
    <submittedName>
        <fullName evidence="1">Uncharacterized protein</fullName>
    </submittedName>
</protein>
<sequence>MDNTNNPHTIRGIRNLGHERAYKANARLRGEEPQPPTQLTKAKLPTVILRLTGEELQPLTQLARVKLLAVILRLAGEEP</sequence>
<reference evidence="1 2" key="1">
    <citation type="submission" date="2023-03" db="EMBL/GenBank/DDBJ databases">
        <title>WGS of Gossypium arboreum.</title>
        <authorList>
            <person name="Yu D."/>
        </authorList>
    </citation>
    <scope>NUCLEOTIDE SEQUENCE [LARGE SCALE GENOMIC DNA]</scope>
    <source>
        <tissue evidence="1">Leaf</tissue>
    </source>
</reference>